<feature type="transmembrane region" description="Helical" evidence="1">
    <location>
        <begin position="39"/>
        <end position="60"/>
    </location>
</feature>
<keyword evidence="3" id="KW-1185">Reference proteome</keyword>
<dbReference type="Proteomes" id="UP000659904">
    <property type="component" value="Unassembled WGS sequence"/>
</dbReference>
<keyword evidence="1" id="KW-0812">Transmembrane</keyword>
<evidence type="ECO:0000313" key="2">
    <source>
        <dbReference type="EMBL" id="GIG00624.1"/>
    </source>
</evidence>
<sequence length="471" mass="49498">MSERELIEGLARLAEPVVPGDDPYGRLMRRHRRSRRTKAGGWATGAVLAVVAALLGPIGIQGASTPVHGGPSTPADVTPGGPVTPWVARLLSAPTRGSLAGDTAFLTELAERLDARFPEQVAGGRVKLLFAGEAGGGTVVLAARHSATHQVGIAIFDKPGATAAELALANTEQRQEGSVSVSTGGIGPLLTETVTGVDGLWAGYLTVGVVPQGCGIELADGRAATLSWRPSPTDGYFVLRSRYQLLRLTCDGVVRYQGDADRGMAQGFGRARPSAAEIEQGLVGARGELDREWAGELLRHDGIRDSADLPRILYQGRLPGAPEDVQRVAVLIQGRPDGSWMVNQVRRSGMSHGVDTSVDLSAADRVLALESGWLADEQMDRVRPSATPPASPVPFLVLAPRGAVTVQALDDDGTVVAWAGLTDGVGTLQLTRPARLRALDAAGAQVGTGVTTLPERKPMHLLRVEPIDDWS</sequence>
<organism evidence="2 3">
    <name type="scientific">Catellatospora citrea</name>
    <dbReference type="NCBI Taxonomy" id="53366"/>
    <lineage>
        <taxon>Bacteria</taxon>
        <taxon>Bacillati</taxon>
        <taxon>Actinomycetota</taxon>
        <taxon>Actinomycetes</taxon>
        <taxon>Micromonosporales</taxon>
        <taxon>Micromonosporaceae</taxon>
        <taxon>Catellatospora</taxon>
    </lineage>
</organism>
<comment type="caution">
    <text evidence="2">The sequence shown here is derived from an EMBL/GenBank/DDBJ whole genome shotgun (WGS) entry which is preliminary data.</text>
</comment>
<protein>
    <submittedName>
        <fullName evidence="2">Uncharacterized protein</fullName>
    </submittedName>
</protein>
<proteinExistence type="predicted"/>
<reference evidence="2 3" key="1">
    <citation type="submission" date="2021-01" db="EMBL/GenBank/DDBJ databases">
        <title>Whole genome shotgun sequence of Catellatospora citrea NBRC 14495.</title>
        <authorList>
            <person name="Komaki H."/>
            <person name="Tamura T."/>
        </authorList>
    </citation>
    <scope>NUCLEOTIDE SEQUENCE [LARGE SCALE GENOMIC DNA]</scope>
    <source>
        <strain evidence="2 3">NBRC 14495</strain>
    </source>
</reference>
<keyword evidence="1" id="KW-0472">Membrane</keyword>
<evidence type="ECO:0000313" key="3">
    <source>
        <dbReference type="Proteomes" id="UP000659904"/>
    </source>
</evidence>
<dbReference type="RefSeq" id="WP_120318418.1">
    <property type="nucleotide sequence ID" value="NZ_BONH01000030.1"/>
</dbReference>
<gene>
    <name evidence="2" type="ORF">Cci01nite_57170</name>
</gene>
<dbReference type="EMBL" id="BONH01000030">
    <property type="protein sequence ID" value="GIG00624.1"/>
    <property type="molecule type" value="Genomic_DNA"/>
</dbReference>
<accession>A0A8J3KNT0</accession>
<dbReference type="AlphaFoldDB" id="A0A8J3KNT0"/>
<name>A0A8J3KNT0_9ACTN</name>
<keyword evidence="1" id="KW-1133">Transmembrane helix</keyword>
<evidence type="ECO:0000256" key="1">
    <source>
        <dbReference type="SAM" id="Phobius"/>
    </source>
</evidence>